<reference evidence="1" key="1">
    <citation type="submission" date="2023-08" db="EMBL/GenBank/DDBJ databases">
        <title>Pelteobagrus vachellii genome.</title>
        <authorList>
            <person name="Liu H."/>
        </authorList>
    </citation>
    <scope>NUCLEOTIDE SEQUENCE</scope>
    <source>
        <strain evidence="1">PRFRI_2022a</strain>
        <tissue evidence="1">Muscle</tissue>
    </source>
</reference>
<proteinExistence type="predicted"/>
<dbReference type="EMBL" id="JAVHJS010000012">
    <property type="protein sequence ID" value="KAK2840648.1"/>
    <property type="molecule type" value="Genomic_DNA"/>
</dbReference>
<gene>
    <name evidence="1" type="ORF">Q7C36_012227</name>
</gene>
<evidence type="ECO:0000313" key="1">
    <source>
        <dbReference type="EMBL" id="KAK2840648.1"/>
    </source>
</evidence>
<name>A0AA88SRK7_TACVA</name>
<sequence>MQGNEAPRRKDDIFILIASHTCSIATYRFQQAAEHLRTRADKNNVQLRKAQAADKIDTSHRRTAPLRLMVTLNVKIEEAHMGLEGD</sequence>
<comment type="caution">
    <text evidence="1">The sequence shown here is derived from an EMBL/GenBank/DDBJ whole genome shotgun (WGS) entry which is preliminary data.</text>
</comment>
<keyword evidence="2" id="KW-1185">Reference proteome</keyword>
<protein>
    <submittedName>
        <fullName evidence="1">Uncharacterized protein</fullName>
    </submittedName>
</protein>
<dbReference type="AlphaFoldDB" id="A0AA88SRK7"/>
<evidence type="ECO:0000313" key="2">
    <source>
        <dbReference type="Proteomes" id="UP001187315"/>
    </source>
</evidence>
<accession>A0AA88SRK7</accession>
<dbReference type="Proteomes" id="UP001187315">
    <property type="component" value="Unassembled WGS sequence"/>
</dbReference>
<organism evidence="1 2">
    <name type="scientific">Tachysurus vachellii</name>
    <name type="common">Darkbarbel catfish</name>
    <name type="synonym">Pelteobagrus vachellii</name>
    <dbReference type="NCBI Taxonomy" id="175792"/>
    <lineage>
        <taxon>Eukaryota</taxon>
        <taxon>Metazoa</taxon>
        <taxon>Chordata</taxon>
        <taxon>Craniata</taxon>
        <taxon>Vertebrata</taxon>
        <taxon>Euteleostomi</taxon>
        <taxon>Actinopterygii</taxon>
        <taxon>Neopterygii</taxon>
        <taxon>Teleostei</taxon>
        <taxon>Ostariophysi</taxon>
        <taxon>Siluriformes</taxon>
        <taxon>Bagridae</taxon>
        <taxon>Tachysurus</taxon>
    </lineage>
</organism>